<dbReference type="Proteomes" id="UP000247973">
    <property type="component" value="Unassembled WGS sequence"/>
</dbReference>
<evidence type="ECO:0000313" key="2">
    <source>
        <dbReference type="EMBL" id="PXV62630.1"/>
    </source>
</evidence>
<dbReference type="PRINTS" id="PR00413">
    <property type="entry name" value="HADHALOGNASE"/>
</dbReference>
<dbReference type="SUPFAM" id="SSF56784">
    <property type="entry name" value="HAD-like"/>
    <property type="match status" value="1"/>
</dbReference>
<keyword evidence="3" id="KW-1185">Reference proteome</keyword>
<dbReference type="PANTHER" id="PTHR43316:SF3">
    <property type="entry name" value="HALOACID DEHALOGENASE, TYPE II (AFU_ORTHOLOGUE AFUA_2G07750)-RELATED"/>
    <property type="match status" value="1"/>
</dbReference>
<protein>
    <submittedName>
        <fullName evidence="2">Putative hydrolase of the HAD superfamily</fullName>
    </submittedName>
</protein>
<dbReference type="RefSeq" id="WP_110311302.1">
    <property type="nucleotide sequence ID" value="NZ_QICL01000018.1"/>
</dbReference>
<name>A0A2V3PND7_9BACT</name>
<reference evidence="2 3" key="1">
    <citation type="submission" date="2018-03" db="EMBL/GenBank/DDBJ databases">
        <title>Genomic Encyclopedia of Archaeal and Bacterial Type Strains, Phase II (KMG-II): from individual species to whole genera.</title>
        <authorList>
            <person name="Goeker M."/>
        </authorList>
    </citation>
    <scope>NUCLEOTIDE SEQUENCE [LARGE SCALE GENOMIC DNA]</scope>
    <source>
        <strain evidence="2 3">DSM 100214</strain>
    </source>
</reference>
<dbReference type="SFLD" id="SFLDS00003">
    <property type="entry name" value="Haloacid_Dehalogenase"/>
    <property type="match status" value="1"/>
</dbReference>
<organism evidence="2 3">
    <name type="scientific">Dysgonomonas alginatilytica</name>
    <dbReference type="NCBI Taxonomy" id="1605892"/>
    <lineage>
        <taxon>Bacteria</taxon>
        <taxon>Pseudomonadati</taxon>
        <taxon>Bacteroidota</taxon>
        <taxon>Bacteroidia</taxon>
        <taxon>Bacteroidales</taxon>
        <taxon>Dysgonomonadaceae</taxon>
        <taxon>Dysgonomonas</taxon>
    </lineage>
</organism>
<dbReference type="OrthoDB" id="9797415at2"/>
<accession>A0A2V3PND7</accession>
<comment type="caution">
    <text evidence="2">The sequence shown here is derived from an EMBL/GenBank/DDBJ whole genome shotgun (WGS) entry which is preliminary data.</text>
</comment>
<dbReference type="PANTHER" id="PTHR43316">
    <property type="entry name" value="HYDROLASE, HALOACID DELAHOGENASE-RELATED"/>
    <property type="match status" value="1"/>
</dbReference>
<dbReference type="NCBIfam" id="TIGR01549">
    <property type="entry name" value="HAD-SF-IA-v1"/>
    <property type="match status" value="1"/>
</dbReference>
<gene>
    <name evidence="2" type="ORF">CLV62_11818</name>
</gene>
<dbReference type="InterPro" id="IPR036412">
    <property type="entry name" value="HAD-like_sf"/>
</dbReference>
<dbReference type="InterPro" id="IPR023214">
    <property type="entry name" value="HAD_sf"/>
</dbReference>
<dbReference type="Gene3D" id="3.40.50.1000">
    <property type="entry name" value="HAD superfamily/HAD-like"/>
    <property type="match status" value="1"/>
</dbReference>
<dbReference type="GO" id="GO:0016787">
    <property type="term" value="F:hydrolase activity"/>
    <property type="evidence" value="ECO:0007669"/>
    <property type="project" value="UniProtKB-KW"/>
</dbReference>
<proteinExistence type="predicted"/>
<dbReference type="InterPro" id="IPR051540">
    <property type="entry name" value="S-2-haloacid_dehalogenase"/>
</dbReference>
<dbReference type="EMBL" id="QICL01000018">
    <property type="protein sequence ID" value="PXV62630.1"/>
    <property type="molecule type" value="Genomic_DNA"/>
</dbReference>
<dbReference type="InterPro" id="IPR006439">
    <property type="entry name" value="HAD-SF_hydro_IA"/>
</dbReference>
<sequence>MFDLSTVKGIIFDYGGTIDSNGAHWAEVLWDAYQDVNVPVTKEAFREAYVYGERYLATHPDVQPDHNFYDLLKIKTDLQIGYLKEQKMLDDNDKTAGYSLVISKQCYNFAKEIISKEKVILKALRDRYPMVLVSNFYGNVQAVLGDFGLLEFFDDIIESAVVGVRKPDPAIFGLGVDKLNLPASSIVVIGDSHAKDIVPASKNGCQTIWLKGPGWGDDDENATADIVITDFMELKDIFQLN</sequence>
<evidence type="ECO:0000313" key="3">
    <source>
        <dbReference type="Proteomes" id="UP000247973"/>
    </source>
</evidence>
<evidence type="ECO:0000256" key="1">
    <source>
        <dbReference type="ARBA" id="ARBA00022801"/>
    </source>
</evidence>
<dbReference type="AlphaFoldDB" id="A0A2V3PND7"/>
<dbReference type="SFLD" id="SFLDG01129">
    <property type="entry name" value="C1.5:_HAD__Beta-PGM__Phosphata"/>
    <property type="match status" value="1"/>
</dbReference>
<keyword evidence="1 2" id="KW-0378">Hydrolase</keyword>
<dbReference type="Pfam" id="PF00702">
    <property type="entry name" value="Hydrolase"/>
    <property type="match status" value="1"/>
</dbReference>